<reference evidence="13 14" key="1">
    <citation type="submission" date="2018-10" db="EMBL/GenBank/DDBJ databases">
        <title>Genomic Encyclopedia of Type Strains, Phase IV (KMG-IV): sequencing the most valuable type-strain genomes for metagenomic binning, comparative biology and taxonomic classification.</title>
        <authorList>
            <person name="Goeker M."/>
        </authorList>
    </citation>
    <scope>NUCLEOTIDE SEQUENCE [LARGE SCALE GENOMIC DNA]</scope>
    <source>
        <strain evidence="13 14">DSM 26916</strain>
    </source>
</reference>
<dbReference type="NCBIfam" id="NF000839">
    <property type="entry name" value="PRK00071.1-1"/>
    <property type="match status" value="1"/>
</dbReference>
<dbReference type="InterPro" id="IPR014729">
    <property type="entry name" value="Rossmann-like_a/b/a_fold"/>
</dbReference>
<comment type="catalytic activity">
    <reaction evidence="10 11">
        <text>nicotinate beta-D-ribonucleotide + ATP + H(+) = deamido-NAD(+) + diphosphate</text>
        <dbReference type="Rhea" id="RHEA:22860"/>
        <dbReference type="ChEBI" id="CHEBI:15378"/>
        <dbReference type="ChEBI" id="CHEBI:30616"/>
        <dbReference type="ChEBI" id="CHEBI:33019"/>
        <dbReference type="ChEBI" id="CHEBI:57502"/>
        <dbReference type="ChEBI" id="CHEBI:58437"/>
        <dbReference type="EC" id="2.7.7.18"/>
    </reaction>
</comment>
<evidence type="ECO:0000313" key="14">
    <source>
        <dbReference type="Proteomes" id="UP000268908"/>
    </source>
</evidence>
<evidence type="ECO:0000313" key="13">
    <source>
        <dbReference type="EMBL" id="RLJ68306.1"/>
    </source>
</evidence>
<keyword evidence="5 11" id="KW-0808">Transferase</keyword>
<dbReference type="InterPro" id="IPR005248">
    <property type="entry name" value="NadD/NMNAT"/>
</dbReference>
<comment type="function">
    <text evidence="1 11">Catalyzes the reversible adenylation of nicotinate mononucleotide (NaMN) to nicotinic acid adenine dinucleotide (NaAD).</text>
</comment>
<dbReference type="GO" id="GO:0009435">
    <property type="term" value="P:NAD+ biosynthetic process"/>
    <property type="evidence" value="ECO:0007669"/>
    <property type="project" value="UniProtKB-UniRule"/>
</dbReference>
<evidence type="ECO:0000256" key="11">
    <source>
        <dbReference type="HAMAP-Rule" id="MF_00244"/>
    </source>
</evidence>
<evidence type="ECO:0000256" key="6">
    <source>
        <dbReference type="ARBA" id="ARBA00022695"/>
    </source>
</evidence>
<evidence type="ECO:0000256" key="4">
    <source>
        <dbReference type="ARBA" id="ARBA00022642"/>
    </source>
</evidence>
<comment type="caution">
    <text evidence="13">The sequence shown here is derived from an EMBL/GenBank/DDBJ whole genome shotgun (WGS) entry which is preliminary data.</text>
</comment>
<dbReference type="Pfam" id="PF01467">
    <property type="entry name" value="CTP_transf_like"/>
    <property type="match status" value="1"/>
</dbReference>
<evidence type="ECO:0000256" key="5">
    <source>
        <dbReference type="ARBA" id="ARBA00022679"/>
    </source>
</evidence>
<dbReference type="RefSeq" id="WP_121240221.1">
    <property type="nucleotide sequence ID" value="NZ_BHVV01000002.1"/>
</dbReference>
<dbReference type="UniPathway" id="UPA00253">
    <property type="reaction ID" value="UER00332"/>
</dbReference>
<sequence>MPETAIGILGGTFDPVHSAHLALAETARQRFALDRVLWIPAGQPRHRDAPRATASDRLAMVEIAIANRPGFELDASEARSDAPSYTVPTLLRLRERFGATKPLVLLAGADAFLGLPSWHRWREIFSLAHLAVATRPGYVLDAAVMAPELAAEFLQRQHGSLAAAAGAIMPFTLVAGTVSATEARTMIKAGRDPGDWLPPGILDYIRTHHLYGT</sequence>
<protein>
    <recommendedName>
        <fullName evidence="11">Probable nicotinate-nucleotide adenylyltransferase</fullName>
        <ecNumber evidence="11">2.7.7.18</ecNumber>
    </recommendedName>
    <alternativeName>
        <fullName evidence="11">Deamido-NAD(+) diphosphorylase</fullName>
    </alternativeName>
    <alternativeName>
        <fullName evidence="11">Deamido-NAD(+) pyrophosphorylase</fullName>
    </alternativeName>
    <alternativeName>
        <fullName evidence="11">Nicotinate mononucleotide adenylyltransferase</fullName>
        <shortName evidence="11">NaMN adenylyltransferase</shortName>
    </alternativeName>
</protein>
<evidence type="ECO:0000256" key="2">
    <source>
        <dbReference type="ARBA" id="ARBA00005019"/>
    </source>
</evidence>
<dbReference type="CDD" id="cd02165">
    <property type="entry name" value="NMNAT"/>
    <property type="match status" value="1"/>
</dbReference>
<dbReference type="AlphaFoldDB" id="A0A497XM24"/>
<dbReference type="GO" id="GO:0005524">
    <property type="term" value="F:ATP binding"/>
    <property type="evidence" value="ECO:0007669"/>
    <property type="project" value="UniProtKB-KW"/>
</dbReference>
<dbReference type="InterPro" id="IPR004821">
    <property type="entry name" value="Cyt_trans-like"/>
</dbReference>
<proteinExistence type="inferred from homology"/>
<dbReference type="PANTHER" id="PTHR39321">
    <property type="entry name" value="NICOTINATE-NUCLEOTIDE ADENYLYLTRANSFERASE-RELATED"/>
    <property type="match status" value="1"/>
</dbReference>
<evidence type="ECO:0000256" key="1">
    <source>
        <dbReference type="ARBA" id="ARBA00002324"/>
    </source>
</evidence>
<evidence type="ECO:0000256" key="10">
    <source>
        <dbReference type="ARBA" id="ARBA00048721"/>
    </source>
</evidence>
<feature type="domain" description="Cytidyltransferase-like" evidence="12">
    <location>
        <begin position="8"/>
        <end position="146"/>
    </location>
</feature>
<keyword evidence="9 11" id="KW-0520">NAD</keyword>
<evidence type="ECO:0000259" key="12">
    <source>
        <dbReference type="Pfam" id="PF01467"/>
    </source>
</evidence>
<keyword evidence="14" id="KW-1185">Reference proteome</keyword>
<evidence type="ECO:0000256" key="7">
    <source>
        <dbReference type="ARBA" id="ARBA00022741"/>
    </source>
</evidence>
<dbReference type="OrthoDB" id="5295945at2"/>
<dbReference type="GO" id="GO:0004515">
    <property type="term" value="F:nicotinate-nucleotide adenylyltransferase activity"/>
    <property type="evidence" value="ECO:0007669"/>
    <property type="project" value="UniProtKB-UniRule"/>
</dbReference>
<dbReference type="NCBIfam" id="TIGR00125">
    <property type="entry name" value="cyt_tran_rel"/>
    <property type="match status" value="1"/>
</dbReference>
<evidence type="ECO:0000256" key="8">
    <source>
        <dbReference type="ARBA" id="ARBA00022840"/>
    </source>
</evidence>
<dbReference type="EMBL" id="RCCI01000004">
    <property type="protein sequence ID" value="RLJ68306.1"/>
    <property type="molecule type" value="Genomic_DNA"/>
</dbReference>
<name>A0A497XM24_9PROT</name>
<dbReference type="Proteomes" id="UP000268908">
    <property type="component" value="Unassembled WGS sequence"/>
</dbReference>
<comment type="pathway">
    <text evidence="2 11">Cofactor biosynthesis; NAD(+) biosynthesis; deamido-NAD(+) from nicotinate D-ribonucleotide: step 1/1.</text>
</comment>
<evidence type="ECO:0000256" key="3">
    <source>
        <dbReference type="ARBA" id="ARBA00009014"/>
    </source>
</evidence>
<evidence type="ECO:0000256" key="9">
    <source>
        <dbReference type="ARBA" id="ARBA00023027"/>
    </source>
</evidence>
<accession>A0A497XM24</accession>
<dbReference type="Gene3D" id="3.40.50.620">
    <property type="entry name" value="HUPs"/>
    <property type="match status" value="1"/>
</dbReference>
<keyword evidence="6 11" id="KW-0548">Nucleotidyltransferase</keyword>
<dbReference type="HAMAP" id="MF_00244">
    <property type="entry name" value="NaMN_adenylyltr"/>
    <property type="match status" value="1"/>
</dbReference>
<comment type="similarity">
    <text evidence="3 11">Belongs to the NadD family.</text>
</comment>
<keyword evidence="8 11" id="KW-0067">ATP-binding</keyword>
<dbReference type="EC" id="2.7.7.18" evidence="11"/>
<dbReference type="PANTHER" id="PTHR39321:SF3">
    <property type="entry name" value="PHOSPHOPANTETHEINE ADENYLYLTRANSFERASE"/>
    <property type="match status" value="1"/>
</dbReference>
<keyword evidence="4 11" id="KW-0662">Pyridine nucleotide biosynthesis</keyword>
<gene>
    <name evidence="11" type="primary">nadD</name>
    <name evidence="13" type="ORF">DFR35_0865</name>
</gene>
<dbReference type="SUPFAM" id="SSF52374">
    <property type="entry name" value="Nucleotidylyl transferase"/>
    <property type="match status" value="1"/>
</dbReference>
<organism evidence="13 14">
    <name type="scientific">Sulfurisoma sediminicola</name>
    <dbReference type="NCBI Taxonomy" id="1381557"/>
    <lineage>
        <taxon>Bacteria</taxon>
        <taxon>Pseudomonadati</taxon>
        <taxon>Pseudomonadota</taxon>
        <taxon>Betaproteobacteria</taxon>
        <taxon>Nitrosomonadales</taxon>
        <taxon>Sterolibacteriaceae</taxon>
        <taxon>Sulfurisoma</taxon>
    </lineage>
</organism>
<dbReference type="NCBIfam" id="TIGR00482">
    <property type="entry name" value="nicotinate (nicotinamide) nucleotide adenylyltransferase"/>
    <property type="match status" value="1"/>
</dbReference>
<keyword evidence="7 11" id="KW-0547">Nucleotide-binding</keyword>